<evidence type="ECO:0000256" key="1">
    <source>
        <dbReference type="SAM" id="MobiDB-lite"/>
    </source>
</evidence>
<name>A0AAD1T6N2_PELCU</name>
<keyword evidence="3" id="KW-1185">Reference proteome</keyword>
<dbReference type="EMBL" id="OW240920">
    <property type="protein sequence ID" value="CAH2316961.1"/>
    <property type="molecule type" value="Genomic_DNA"/>
</dbReference>
<organism evidence="2 3">
    <name type="scientific">Pelobates cultripes</name>
    <name type="common">Western spadefoot toad</name>
    <dbReference type="NCBI Taxonomy" id="61616"/>
    <lineage>
        <taxon>Eukaryota</taxon>
        <taxon>Metazoa</taxon>
        <taxon>Chordata</taxon>
        <taxon>Craniata</taxon>
        <taxon>Vertebrata</taxon>
        <taxon>Euteleostomi</taxon>
        <taxon>Amphibia</taxon>
        <taxon>Batrachia</taxon>
        <taxon>Anura</taxon>
        <taxon>Pelobatoidea</taxon>
        <taxon>Pelobatidae</taxon>
        <taxon>Pelobates</taxon>
    </lineage>
</organism>
<protein>
    <submittedName>
        <fullName evidence="2">Uncharacterized protein</fullName>
    </submittedName>
</protein>
<dbReference type="AlphaFoldDB" id="A0AAD1T6N2"/>
<accession>A0AAD1T6N2</accession>
<sequence>MTDKNLKNPYGSVNLPRAQLKSSFVRNTIGEDLDSVSKHKTGLPMTTLHPPGKTTKFAPRSPGEGLIIHMDQRKGKMVATQTPCTTSTWTSATRKRRTILAAVTPT</sequence>
<gene>
    <name evidence="2" type="ORF">PECUL_23A054200</name>
</gene>
<feature type="region of interest" description="Disordered" evidence="1">
    <location>
        <begin position="35"/>
        <end position="63"/>
    </location>
</feature>
<dbReference type="Proteomes" id="UP001295444">
    <property type="component" value="Chromosome 09"/>
</dbReference>
<feature type="non-terminal residue" evidence="2">
    <location>
        <position position="106"/>
    </location>
</feature>
<evidence type="ECO:0000313" key="2">
    <source>
        <dbReference type="EMBL" id="CAH2316961.1"/>
    </source>
</evidence>
<reference evidence="2" key="1">
    <citation type="submission" date="2022-03" db="EMBL/GenBank/DDBJ databases">
        <authorList>
            <person name="Alioto T."/>
            <person name="Alioto T."/>
            <person name="Gomez Garrido J."/>
        </authorList>
    </citation>
    <scope>NUCLEOTIDE SEQUENCE</scope>
</reference>
<proteinExistence type="predicted"/>
<evidence type="ECO:0000313" key="3">
    <source>
        <dbReference type="Proteomes" id="UP001295444"/>
    </source>
</evidence>